<protein>
    <submittedName>
        <fullName evidence="4">Uncharacterized protein</fullName>
    </submittedName>
</protein>
<keyword evidence="2" id="KW-0472">Membrane</keyword>
<dbReference type="AlphaFoldDB" id="A0A365H8M3"/>
<reference evidence="4 5" key="1">
    <citation type="submission" date="2018-06" db="EMBL/GenBank/DDBJ databases">
        <title>Actinomadura craniellae sp. nov. isolated from marine sponge Craniella sp.</title>
        <authorList>
            <person name="Li L."/>
            <person name="Xu Q.H."/>
            <person name="Lin H.W."/>
            <person name="Lu Y.H."/>
        </authorList>
    </citation>
    <scope>NUCLEOTIDE SEQUENCE [LARGE SCALE GENOMIC DNA]</scope>
    <source>
        <strain evidence="4 5">LHW63021</strain>
    </source>
</reference>
<evidence type="ECO:0000313" key="4">
    <source>
        <dbReference type="EMBL" id="RAY14613.1"/>
    </source>
</evidence>
<organism evidence="4 5">
    <name type="scientific">Actinomadura craniellae</name>
    <dbReference type="NCBI Taxonomy" id="2231787"/>
    <lineage>
        <taxon>Bacteria</taxon>
        <taxon>Bacillati</taxon>
        <taxon>Actinomycetota</taxon>
        <taxon>Actinomycetes</taxon>
        <taxon>Streptosporangiales</taxon>
        <taxon>Thermomonosporaceae</taxon>
        <taxon>Actinomadura</taxon>
    </lineage>
</organism>
<proteinExistence type="predicted"/>
<feature type="transmembrane region" description="Helical" evidence="2">
    <location>
        <begin position="381"/>
        <end position="402"/>
    </location>
</feature>
<feature type="transmembrane region" description="Helical" evidence="2">
    <location>
        <begin position="560"/>
        <end position="579"/>
    </location>
</feature>
<evidence type="ECO:0000313" key="5">
    <source>
        <dbReference type="Proteomes" id="UP000251891"/>
    </source>
</evidence>
<dbReference type="Proteomes" id="UP000251891">
    <property type="component" value="Unassembled WGS sequence"/>
</dbReference>
<dbReference type="EMBL" id="QLYX01000005">
    <property type="protein sequence ID" value="RAY14613.1"/>
    <property type="molecule type" value="Genomic_DNA"/>
</dbReference>
<feature type="compositionally biased region" description="Pro residues" evidence="1">
    <location>
        <begin position="709"/>
        <end position="718"/>
    </location>
</feature>
<evidence type="ECO:0000256" key="1">
    <source>
        <dbReference type="SAM" id="MobiDB-lite"/>
    </source>
</evidence>
<feature type="transmembrane region" description="Helical" evidence="2">
    <location>
        <begin position="435"/>
        <end position="456"/>
    </location>
</feature>
<feature type="transmembrane region" description="Helical" evidence="2">
    <location>
        <begin position="510"/>
        <end position="529"/>
    </location>
</feature>
<comment type="caution">
    <text evidence="4">The sequence shown here is derived from an EMBL/GenBank/DDBJ whole genome shotgun (WGS) entry which is preliminary data.</text>
</comment>
<feature type="signal peptide" evidence="3">
    <location>
        <begin position="1"/>
        <end position="24"/>
    </location>
</feature>
<sequence>MALTAVLAVLMAAFTLLTATPGQAGSDGRAGERAGGRVVVIGIPSLLWSDLDRTRTPALWGLVERGSAADLSVRTITPTTCPADGWLTVSAGERSRLINGNCALPPAPTPTGRGATAPGWLAISKGNAETRYKARVGLLGDAVRRSGGCTLAVGPGAVFGAADSGGAVDLYAPTPDRVAPADWSRCALTTVDVDDVFRAYITAGFDGSGRQVPVSQAARNRAAAVADRHVAAVLAAVPPGTTVLVAGLSDTVDIPHLHVALAAGPGYGNAYLTANSTRRTGLVTITDVTATALRVLGLDQPAAAVGSPWRAEPTTESAAAKAGALHDGEVAAQANRSVQAVFYIALFAAQLLLYGGTALALRRNGGVEGDRRRRILKIMKVSALAGAAAPVSTFLAGLVPWWRMPYPAVALVLTVLVITGLVTALALAGPWRRSVTGSVLVIAGLTALVLGVDVIFGSTLQLNTLMGYTALVAGRYYGFGNQAFALFAVAGVLSAAWLAEHPLRAGRRGLAVALVLVVGGLTVVIDGWPAWGSDFGGVLAIVPAVAVLALMIAGRRVSPVLVALCALAGAALVLLISYLDARRPVGDRSHLGRFWDDLVGGGAWDVVARKAQSMLGSLGNWYFTLATVSALCFLFFVLARPVHWRAAVLDQAYRLSPTLRPALFAALIVAVGGMVVNDSGVAIPAVAFSLAIPLTLAASARALEIDGPGTPPPAPPEPRSAQLERPPSAPR</sequence>
<feature type="transmembrane region" description="Helical" evidence="2">
    <location>
        <begin position="340"/>
        <end position="361"/>
    </location>
</feature>
<feature type="transmembrane region" description="Helical" evidence="2">
    <location>
        <begin position="621"/>
        <end position="639"/>
    </location>
</feature>
<accession>A0A365H8M3</accession>
<evidence type="ECO:0000256" key="3">
    <source>
        <dbReference type="SAM" id="SignalP"/>
    </source>
</evidence>
<feature type="region of interest" description="Disordered" evidence="1">
    <location>
        <begin position="704"/>
        <end position="731"/>
    </location>
</feature>
<keyword evidence="2" id="KW-1133">Transmembrane helix</keyword>
<evidence type="ECO:0000256" key="2">
    <source>
        <dbReference type="SAM" id="Phobius"/>
    </source>
</evidence>
<feature type="transmembrane region" description="Helical" evidence="2">
    <location>
        <begin position="535"/>
        <end position="553"/>
    </location>
</feature>
<feature type="transmembrane region" description="Helical" evidence="2">
    <location>
        <begin position="659"/>
        <end position="676"/>
    </location>
</feature>
<keyword evidence="5" id="KW-1185">Reference proteome</keyword>
<keyword evidence="2" id="KW-0812">Transmembrane</keyword>
<name>A0A365H8M3_9ACTN</name>
<feature type="transmembrane region" description="Helical" evidence="2">
    <location>
        <begin position="682"/>
        <end position="703"/>
    </location>
</feature>
<feature type="transmembrane region" description="Helical" evidence="2">
    <location>
        <begin position="476"/>
        <end position="498"/>
    </location>
</feature>
<feature type="transmembrane region" description="Helical" evidence="2">
    <location>
        <begin position="408"/>
        <end position="428"/>
    </location>
</feature>
<gene>
    <name evidence="4" type="ORF">DPM19_12670</name>
</gene>
<keyword evidence="3" id="KW-0732">Signal</keyword>
<feature type="chain" id="PRO_5016811007" evidence="3">
    <location>
        <begin position="25"/>
        <end position="731"/>
    </location>
</feature>